<dbReference type="SUPFAM" id="SSF52540">
    <property type="entry name" value="P-loop containing nucleoside triphosphate hydrolases"/>
    <property type="match status" value="1"/>
</dbReference>
<dbReference type="GO" id="GO:0042941">
    <property type="term" value="P:D-alanine transmembrane transport"/>
    <property type="evidence" value="ECO:0007669"/>
    <property type="project" value="TreeGrafter"/>
</dbReference>
<evidence type="ECO:0000256" key="2">
    <source>
        <dbReference type="ARBA" id="ARBA00022741"/>
    </source>
</evidence>
<dbReference type="AlphaFoldDB" id="A0A537J761"/>
<reference evidence="5 6" key="1">
    <citation type="journal article" date="2019" name="Nat. Microbiol.">
        <title>Mediterranean grassland soil C-N compound turnover is dependent on rainfall and depth, and is mediated by genomically divergent microorganisms.</title>
        <authorList>
            <person name="Diamond S."/>
            <person name="Andeer P.F."/>
            <person name="Li Z."/>
            <person name="Crits-Christoph A."/>
            <person name="Burstein D."/>
            <person name="Anantharaman K."/>
            <person name="Lane K.R."/>
            <person name="Thomas B.C."/>
            <person name="Pan C."/>
            <person name="Northen T.R."/>
            <person name="Banfield J.F."/>
        </authorList>
    </citation>
    <scope>NUCLEOTIDE SEQUENCE [LARGE SCALE GENOMIC DNA]</scope>
    <source>
        <strain evidence="5">NP_7</strain>
    </source>
</reference>
<organism evidence="5 6">
    <name type="scientific">Candidatus Segetimicrobium genomatis</name>
    <dbReference type="NCBI Taxonomy" id="2569760"/>
    <lineage>
        <taxon>Bacteria</taxon>
        <taxon>Bacillati</taxon>
        <taxon>Candidatus Sysuimicrobiota</taxon>
        <taxon>Candidatus Sysuimicrobiia</taxon>
        <taxon>Candidatus Sysuimicrobiales</taxon>
        <taxon>Candidatus Segetimicrobiaceae</taxon>
        <taxon>Candidatus Segetimicrobium</taxon>
    </lineage>
</organism>
<dbReference type="PROSITE" id="PS50893">
    <property type="entry name" value="ABC_TRANSPORTER_2"/>
    <property type="match status" value="1"/>
</dbReference>
<keyword evidence="1" id="KW-0813">Transport</keyword>
<evidence type="ECO:0000259" key="4">
    <source>
        <dbReference type="PROSITE" id="PS50893"/>
    </source>
</evidence>
<dbReference type="InterPro" id="IPR003593">
    <property type="entry name" value="AAA+_ATPase"/>
</dbReference>
<dbReference type="Pfam" id="PF12399">
    <property type="entry name" value="BCA_ABC_TP_C"/>
    <property type="match status" value="1"/>
</dbReference>
<sequence>MIALQVDRLTKRFGGLAANDGVTFQVGEGEIVGLIGPNGAGKTTLFNCIAGYLHPEQGQIHVFGREVTHRRPDQICKLGVSRTWQLVRIFRRMSVLDNVICGAFNRLNATGAARKLALRLVAFAGLGGKEEVIAGTLTLADKKRLEITRALATLPRVLLLDEAMSGLTPAETGAAVDLVRLVHRDFQREFAGASGPMAICVVEHVMEVVMPLSHRVIVLNYGRLIADGEPEAVSRDEHVINAYLGQKYSARRR</sequence>
<dbReference type="Gene3D" id="3.40.50.300">
    <property type="entry name" value="P-loop containing nucleotide triphosphate hydrolases"/>
    <property type="match status" value="1"/>
</dbReference>
<protein>
    <submittedName>
        <fullName evidence="5">ATP-binding cassette domain-containing protein</fullName>
    </submittedName>
</protein>
<dbReference type="SMART" id="SM00382">
    <property type="entry name" value="AAA"/>
    <property type="match status" value="1"/>
</dbReference>
<dbReference type="GO" id="GO:0005524">
    <property type="term" value="F:ATP binding"/>
    <property type="evidence" value="ECO:0007669"/>
    <property type="project" value="UniProtKB-KW"/>
</dbReference>
<dbReference type="GO" id="GO:0005304">
    <property type="term" value="F:L-valine transmembrane transporter activity"/>
    <property type="evidence" value="ECO:0007669"/>
    <property type="project" value="TreeGrafter"/>
</dbReference>
<feature type="domain" description="ABC transporter" evidence="4">
    <location>
        <begin position="4"/>
        <end position="246"/>
    </location>
</feature>
<name>A0A537J761_9BACT</name>
<dbReference type="GO" id="GO:1903806">
    <property type="term" value="P:L-isoleucine import across plasma membrane"/>
    <property type="evidence" value="ECO:0007669"/>
    <property type="project" value="TreeGrafter"/>
</dbReference>
<keyword evidence="3 5" id="KW-0067">ATP-binding</keyword>
<dbReference type="GO" id="GO:0015808">
    <property type="term" value="P:L-alanine transport"/>
    <property type="evidence" value="ECO:0007669"/>
    <property type="project" value="TreeGrafter"/>
</dbReference>
<dbReference type="PANTHER" id="PTHR45772:SF7">
    <property type="entry name" value="AMINO ACID ABC TRANSPORTER ATP-BINDING PROTEIN"/>
    <property type="match status" value="1"/>
</dbReference>
<keyword evidence="2" id="KW-0547">Nucleotide-binding</keyword>
<dbReference type="Pfam" id="PF00005">
    <property type="entry name" value="ABC_tran"/>
    <property type="match status" value="1"/>
</dbReference>
<dbReference type="InterPro" id="IPR032823">
    <property type="entry name" value="BCA_ABC_TP_C"/>
</dbReference>
<dbReference type="InterPro" id="IPR003439">
    <property type="entry name" value="ABC_transporter-like_ATP-bd"/>
</dbReference>
<dbReference type="GO" id="GO:0015188">
    <property type="term" value="F:L-isoleucine transmembrane transporter activity"/>
    <property type="evidence" value="ECO:0007669"/>
    <property type="project" value="TreeGrafter"/>
</dbReference>
<dbReference type="GO" id="GO:0016887">
    <property type="term" value="F:ATP hydrolysis activity"/>
    <property type="evidence" value="ECO:0007669"/>
    <property type="project" value="InterPro"/>
</dbReference>
<dbReference type="Proteomes" id="UP000320048">
    <property type="component" value="Unassembled WGS sequence"/>
</dbReference>
<comment type="caution">
    <text evidence="5">The sequence shown here is derived from an EMBL/GenBank/DDBJ whole genome shotgun (WGS) entry which is preliminary data.</text>
</comment>
<evidence type="ECO:0000313" key="6">
    <source>
        <dbReference type="Proteomes" id="UP000320048"/>
    </source>
</evidence>
<dbReference type="PANTHER" id="PTHR45772">
    <property type="entry name" value="CONSERVED COMPONENT OF ABC TRANSPORTER FOR NATURAL AMINO ACIDS-RELATED"/>
    <property type="match status" value="1"/>
</dbReference>
<evidence type="ECO:0000256" key="1">
    <source>
        <dbReference type="ARBA" id="ARBA00022448"/>
    </source>
</evidence>
<accession>A0A537J761</accession>
<dbReference type="GO" id="GO:0005886">
    <property type="term" value="C:plasma membrane"/>
    <property type="evidence" value="ECO:0007669"/>
    <property type="project" value="TreeGrafter"/>
</dbReference>
<gene>
    <name evidence="5" type="ORF">E6H04_11605</name>
</gene>
<dbReference type="EMBL" id="VBAO01000334">
    <property type="protein sequence ID" value="TMI78896.1"/>
    <property type="molecule type" value="Genomic_DNA"/>
</dbReference>
<dbReference type="InterPro" id="IPR027417">
    <property type="entry name" value="P-loop_NTPase"/>
</dbReference>
<dbReference type="GO" id="GO:1903805">
    <property type="term" value="P:L-valine import across plasma membrane"/>
    <property type="evidence" value="ECO:0007669"/>
    <property type="project" value="TreeGrafter"/>
</dbReference>
<proteinExistence type="predicted"/>
<evidence type="ECO:0000256" key="3">
    <source>
        <dbReference type="ARBA" id="ARBA00022840"/>
    </source>
</evidence>
<evidence type="ECO:0000313" key="5">
    <source>
        <dbReference type="EMBL" id="TMI78896.1"/>
    </source>
</evidence>
<dbReference type="GO" id="GO:0015192">
    <property type="term" value="F:L-phenylalanine transmembrane transporter activity"/>
    <property type="evidence" value="ECO:0007669"/>
    <property type="project" value="TreeGrafter"/>
</dbReference>
<dbReference type="InterPro" id="IPR051120">
    <property type="entry name" value="ABC_AA/LPS_Transport"/>
</dbReference>